<name>A0A2V1GQ32_9GAMM</name>
<dbReference type="Gene3D" id="1.10.1580.10">
    <property type="match status" value="1"/>
</dbReference>
<dbReference type="InterPro" id="IPR006073">
    <property type="entry name" value="GTP-bd"/>
</dbReference>
<protein>
    <recommendedName>
        <fullName evidence="3">Ribosome biogenesis GTPase A</fullName>
    </recommendedName>
</protein>
<dbReference type="SUPFAM" id="SSF52540">
    <property type="entry name" value="P-loop containing nucleoside triphosphate hydrolases"/>
    <property type="match status" value="1"/>
</dbReference>
<proteinExistence type="inferred from homology"/>
<dbReference type="InterPro" id="IPR016478">
    <property type="entry name" value="GTPase_MTG1"/>
</dbReference>
<dbReference type="Gene3D" id="3.40.50.300">
    <property type="entry name" value="P-loop containing nucleotide triphosphate hydrolases"/>
    <property type="match status" value="1"/>
</dbReference>
<dbReference type="PROSITE" id="PS51721">
    <property type="entry name" value="G_CP"/>
    <property type="match status" value="1"/>
</dbReference>
<feature type="binding site" evidence="4">
    <location>
        <begin position="125"/>
        <end position="130"/>
    </location>
    <ligand>
        <name>GTP</name>
        <dbReference type="ChEBI" id="CHEBI:37565"/>
    </ligand>
</feature>
<feature type="binding site" evidence="4">
    <location>
        <begin position="58"/>
        <end position="61"/>
    </location>
    <ligand>
        <name>GTP</name>
        <dbReference type="ChEBI" id="CHEBI:37565"/>
    </ligand>
</feature>
<keyword evidence="2 3" id="KW-0342">GTP-binding</keyword>
<evidence type="ECO:0000256" key="2">
    <source>
        <dbReference type="ARBA" id="ARBA00023134"/>
    </source>
</evidence>
<keyword evidence="1 3" id="KW-0547">Nucleotide-binding</keyword>
<sequence length="302" mass="33918">MAINWFPGHMHKARKEIKQLMPKIDVVIEVLDARLPYSSSNPLVPLLRGEKPFLKILNKSDLADPAVTKRWVETLQQEPGVKAIALHQKQKGEVKRILELCQKMMPEGRNYIIKPLNALILGIPNVGKSTLINTLADRAIAQTGNTPAVTKIQQRIKLPSNIVLYDTPGFLWPRLEPEACGYRLALSAAIKDSIFEYEDAALFMAEYLLDRYPAITQKHFRLTELPVDNIEMLEMIAVVRGHMRKGGIPDIHKVATAMINDYRSGVLGKVTLETPEMVEAELAAVEQAQKEKAKKEGKGRRS</sequence>
<dbReference type="InterPro" id="IPR027417">
    <property type="entry name" value="P-loop_NTPase"/>
</dbReference>
<evidence type="ECO:0000313" key="6">
    <source>
        <dbReference type="EMBL" id="PVZ63416.1"/>
    </source>
</evidence>
<dbReference type="PANTHER" id="PTHR45782:SF4">
    <property type="entry name" value="MITOCHONDRIAL RIBOSOME-ASSOCIATED GTPASE 1"/>
    <property type="match status" value="1"/>
</dbReference>
<dbReference type="InterPro" id="IPR023179">
    <property type="entry name" value="GTP-bd_ortho_bundle_sf"/>
</dbReference>
<dbReference type="GO" id="GO:0005737">
    <property type="term" value="C:cytoplasm"/>
    <property type="evidence" value="ECO:0007669"/>
    <property type="project" value="UniProtKB-SubCell"/>
</dbReference>
<gene>
    <name evidence="6" type="ORF">DC094_21140</name>
</gene>
<dbReference type="Pfam" id="PF01926">
    <property type="entry name" value="MMR_HSR1"/>
    <property type="match status" value="1"/>
</dbReference>
<dbReference type="InterPro" id="IPR019991">
    <property type="entry name" value="GTP-bd_ribosome_bgen"/>
</dbReference>
<keyword evidence="3" id="KW-0963">Cytoplasm</keyword>
<comment type="similarity">
    <text evidence="3">Belongs to the TRAFAC class YlqF/YawG GTPase family. MTG1 subfamily.</text>
</comment>
<comment type="caution">
    <text evidence="6">The sequence shown here is derived from an EMBL/GenBank/DDBJ whole genome shotgun (WGS) entry which is preliminary data.</text>
</comment>
<dbReference type="AlphaFoldDB" id="A0A2V1GQ32"/>
<dbReference type="OrthoDB" id="9779790at2"/>
<evidence type="ECO:0000256" key="4">
    <source>
        <dbReference type="PIRSR" id="PIRSR006230-1"/>
    </source>
</evidence>
<dbReference type="PANTHER" id="PTHR45782">
    <property type="entry name" value="MITOCHONDRIAL RIBOSOME-ASSOCIATED GTPASE 1"/>
    <property type="match status" value="1"/>
</dbReference>
<dbReference type="GO" id="GO:0005525">
    <property type="term" value="F:GTP binding"/>
    <property type="evidence" value="ECO:0007669"/>
    <property type="project" value="UniProtKB-KW"/>
</dbReference>
<dbReference type="Proteomes" id="UP000244906">
    <property type="component" value="Unassembled WGS sequence"/>
</dbReference>
<evidence type="ECO:0000256" key="1">
    <source>
        <dbReference type="ARBA" id="ARBA00022741"/>
    </source>
</evidence>
<evidence type="ECO:0000256" key="3">
    <source>
        <dbReference type="PIRNR" id="PIRNR006230"/>
    </source>
</evidence>
<feature type="binding site" evidence="4">
    <location>
        <position position="169"/>
    </location>
    <ligand>
        <name>GTP</name>
        <dbReference type="ChEBI" id="CHEBI:37565"/>
    </ligand>
</feature>
<dbReference type="PIRSF" id="PIRSF006230">
    <property type="entry name" value="MG442"/>
    <property type="match status" value="1"/>
</dbReference>
<reference evidence="6 7" key="1">
    <citation type="submission" date="2018-04" db="EMBL/GenBank/DDBJ databases">
        <title>Thalassorhabdus spongiae gen. nov., sp. nov., isolated from a marine sponge in South-West Iceland.</title>
        <authorList>
            <person name="Knobloch S."/>
            <person name="Daussin A."/>
            <person name="Johannsson R."/>
            <person name="Marteinsson V.T."/>
        </authorList>
    </citation>
    <scope>NUCLEOTIDE SEQUENCE [LARGE SCALE GENOMIC DNA]</scope>
    <source>
        <strain evidence="6 7">Hp12</strain>
    </source>
</reference>
<organism evidence="6 7">
    <name type="scientific">Pelagibaculum spongiae</name>
    <dbReference type="NCBI Taxonomy" id="2080658"/>
    <lineage>
        <taxon>Bacteria</taxon>
        <taxon>Pseudomonadati</taxon>
        <taxon>Pseudomonadota</taxon>
        <taxon>Gammaproteobacteria</taxon>
        <taxon>Oceanospirillales</taxon>
        <taxon>Pelagibaculum</taxon>
    </lineage>
</organism>
<dbReference type="InterPro" id="IPR030378">
    <property type="entry name" value="G_CP_dom"/>
</dbReference>
<dbReference type="NCBIfam" id="TIGR03596">
    <property type="entry name" value="GTPase_YlqF"/>
    <property type="match status" value="1"/>
</dbReference>
<keyword evidence="7" id="KW-1185">Reference proteome</keyword>
<dbReference type="RefSeq" id="WP_116689111.1">
    <property type="nucleotide sequence ID" value="NZ_CAWNYD010000016.1"/>
</dbReference>
<accession>A0A2V1GQ32</accession>
<comment type="function">
    <text evidence="3">Required for a late step of 50S ribosomal subunit assembly. Has GTPase activity.</text>
</comment>
<feature type="domain" description="CP-type G" evidence="5">
    <location>
        <begin position="14"/>
        <end position="173"/>
    </location>
</feature>
<dbReference type="GO" id="GO:0006412">
    <property type="term" value="P:translation"/>
    <property type="evidence" value="ECO:0007669"/>
    <property type="project" value="TreeGrafter"/>
</dbReference>
<dbReference type="FunFam" id="3.40.50.300:FF:000590">
    <property type="entry name" value="Ribosome biogenesis GTPase A"/>
    <property type="match status" value="1"/>
</dbReference>
<evidence type="ECO:0000313" key="7">
    <source>
        <dbReference type="Proteomes" id="UP000244906"/>
    </source>
</evidence>
<dbReference type="GO" id="GO:0003924">
    <property type="term" value="F:GTPase activity"/>
    <property type="evidence" value="ECO:0007669"/>
    <property type="project" value="TreeGrafter"/>
</dbReference>
<evidence type="ECO:0000259" key="5">
    <source>
        <dbReference type="PROSITE" id="PS51721"/>
    </source>
</evidence>
<comment type="subcellular location">
    <subcellularLocation>
        <location evidence="3">Cytoplasm</location>
    </subcellularLocation>
</comment>
<dbReference type="CDD" id="cd01856">
    <property type="entry name" value="YlqF"/>
    <property type="match status" value="1"/>
</dbReference>
<dbReference type="EMBL" id="QDDL01000016">
    <property type="protein sequence ID" value="PVZ63416.1"/>
    <property type="molecule type" value="Genomic_DNA"/>
</dbReference>